<dbReference type="SUPFAM" id="SSF57850">
    <property type="entry name" value="RING/U-box"/>
    <property type="match status" value="1"/>
</dbReference>
<feature type="region of interest" description="Disordered" evidence="5">
    <location>
        <begin position="127"/>
        <end position="184"/>
    </location>
</feature>
<feature type="domain" description="RING-type" evidence="6">
    <location>
        <begin position="266"/>
        <end position="308"/>
    </location>
</feature>
<evidence type="ECO:0000259" key="6">
    <source>
        <dbReference type="PROSITE" id="PS50089"/>
    </source>
</evidence>
<dbReference type="PROSITE" id="PS50089">
    <property type="entry name" value="ZF_RING_2"/>
    <property type="match status" value="1"/>
</dbReference>
<proteinExistence type="predicted"/>
<feature type="compositionally biased region" description="Basic and acidic residues" evidence="5">
    <location>
        <begin position="100"/>
        <end position="111"/>
    </location>
</feature>
<dbReference type="Proteomes" id="UP000054560">
    <property type="component" value="Unassembled WGS sequence"/>
</dbReference>
<feature type="region of interest" description="Disordered" evidence="5">
    <location>
        <begin position="90"/>
        <end position="111"/>
    </location>
</feature>
<keyword evidence="8" id="KW-1185">Reference proteome</keyword>
<dbReference type="GeneID" id="25908590"/>
<evidence type="ECO:0000256" key="5">
    <source>
        <dbReference type="SAM" id="MobiDB-lite"/>
    </source>
</evidence>
<dbReference type="InterPro" id="IPR013083">
    <property type="entry name" value="Znf_RING/FYVE/PHD"/>
</dbReference>
<keyword evidence="1" id="KW-0479">Metal-binding</keyword>
<evidence type="ECO:0000256" key="3">
    <source>
        <dbReference type="ARBA" id="ARBA00022833"/>
    </source>
</evidence>
<gene>
    <name evidence="7" type="ORF">SARC_08086</name>
</gene>
<dbReference type="GO" id="GO:0061630">
    <property type="term" value="F:ubiquitin protein ligase activity"/>
    <property type="evidence" value="ECO:0007669"/>
    <property type="project" value="InterPro"/>
</dbReference>
<feature type="compositionally biased region" description="Low complexity" evidence="5">
    <location>
        <begin position="127"/>
        <end position="141"/>
    </location>
</feature>
<dbReference type="AlphaFoldDB" id="A0A0L0FUB5"/>
<dbReference type="STRING" id="667725.A0A0L0FUB5"/>
<dbReference type="GO" id="GO:0005634">
    <property type="term" value="C:nucleus"/>
    <property type="evidence" value="ECO:0007669"/>
    <property type="project" value="TreeGrafter"/>
</dbReference>
<keyword evidence="2 4" id="KW-0863">Zinc-finger</keyword>
<evidence type="ECO:0000256" key="2">
    <source>
        <dbReference type="ARBA" id="ARBA00022771"/>
    </source>
</evidence>
<dbReference type="RefSeq" id="XP_014153420.1">
    <property type="nucleotide sequence ID" value="XM_014297945.1"/>
</dbReference>
<dbReference type="PANTHER" id="PTHR13063">
    <property type="entry name" value="ENOS INTERACTING PROTEIN"/>
    <property type="match status" value="1"/>
</dbReference>
<dbReference type="InterPro" id="IPR017907">
    <property type="entry name" value="Znf_RING_CS"/>
</dbReference>
<dbReference type="InterPro" id="IPR001841">
    <property type="entry name" value="Znf_RING"/>
</dbReference>
<dbReference type="EMBL" id="KQ242290">
    <property type="protein sequence ID" value="KNC79518.1"/>
    <property type="molecule type" value="Genomic_DNA"/>
</dbReference>
<dbReference type="InterPro" id="IPR016818">
    <property type="entry name" value="NOSIP"/>
</dbReference>
<evidence type="ECO:0000256" key="4">
    <source>
        <dbReference type="PROSITE-ProRule" id="PRU00175"/>
    </source>
</evidence>
<dbReference type="Gene3D" id="3.30.40.10">
    <property type="entry name" value="Zinc/RING finger domain, C3HC4 (zinc finger)"/>
    <property type="match status" value="1"/>
</dbReference>
<protein>
    <recommendedName>
        <fullName evidence="6">RING-type domain-containing protein</fullName>
    </recommendedName>
</protein>
<evidence type="ECO:0000313" key="7">
    <source>
        <dbReference type="EMBL" id="KNC79518.1"/>
    </source>
</evidence>
<evidence type="ECO:0000256" key="1">
    <source>
        <dbReference type="ARBA" id="ARBA00022723"/>
    </source>
</evidence>
<dbReference type="GO" id="GO:0008270">
    <property type="term" value="F:zinc ion binding"/>
    <property type="evidence" value="ECO:0007669"/>
    <property type="project" value="UniProtKB-KW"/>
</dbReference>
<evidence type="ECO:0000313" key="8">
    <source>
        <dbReference type="Proteomes" id="UP000054560"/>
    </source>
</evidence>
<dbReference type="PANTHER" id="PTHR13063:SF10">
    <property type="entry name" value="NITRIC OXIDE SYNTHASE-INTERACTING PROTEIN"/>
    <property type="match status" value="1"/>
</dbReference>
<dbReference type="Pfam" id="PF04641">
    <property type="entry name" value="Rtf2"/>
    <property type="match status" value="1"/>
</dbReference>
<dbReference type="OrthoDB" id="116827at2759"/>
<organism evidence="7 8">
    <name type="scientific">Sphaeroforma arctica JP610</name>
    <dbReference type="NCBI Taxonomy" id="667725"/>
    <lineage>
        <taxon>Eukaryota</taxon>
        <taxon>Ichthyosporea</taxon>
        <taxon>Ichthyophonida</taxon>
        <taxon>Sphaeroforma</taxon>
    </lineage>
</organism>
<keyword evidence="3" id="KW-0862">Zinc</keyword>
<accession>A0A0L0FUB5</accession>
<dbReference type="PROSITE" id="PS00518">
    <property type="entry name" value="ZF_RING_1"/>
    <property type="match status" value="1"/>
</dbReference>
<sequence>MHCSDDRMFSLWGGGGGVFVPLTHQHNEQTHWSGEEVVRLRLRSHYTDWLFVSLTHHHTSACSPQGHIACKECVYTSLLSQKKEYKRQLEAHNEQAAANRRKDEDKEELARQGEIKKFEAAQTSLMAHKASTVTKKSTTARSDGKRIYDVSKQNIWPDRPDQLNVNSSDRKPPTGPLEGSETSQVPEAGHIEADLKALPAFWIPGLTPDAAPTIIKKPTSGTKCTADFPAHPVKMKELFPVRFTPTVKGTTTAQSLKTDRNDRWQCPSCAKMMVNNPKVHVIRKCGHVICNHCATEYVKKDATCGVCSGPAPAQDVIPIHIEGTGFAGGGGNIVATTYGHSMG</sequence>
<reference evidence="7 8" key="1">
    <citation type="submission" date="2011-02" db="EMBL/GenBank/DDBJ databases">
        <title>The Genome Sequence of Sphaeroforma arctica JP610.</title>
        <authorList>
            <consortium name="The Broad Institute Genome Sequencing Platform"/>
            <person name="Russ C."/>
            <person name="Cuomo C."/>
            <person name="Young S.K."/>
            <person name="Zeng Q."/>
            <person name="Gargeya S."/>
            <person name="Alvarado L."/>
            <person name="Berlin A."/>
            <person name="Chapman S.B."/>
            <person name="Chen Z."/>
            <person name="Freedman E."/>
            <person name="Gellesch M."/>
            <person name="Goldberg J."/>
            <person name="Griggs A."/>
            <person name="Gujja S."/>
            <person name="Heilman E."/>
            <person name="Heiman D."/>
            <person name="Howarth C."/>
            <person name="Mehta T."/>
            <person name="Neiman D."/>
            <person name="Pearson M."/>
            <person name="Roberts A."/>
            <person name="Saif S."/>
            <person name="Shea T."/>
            <person name="Shenoy N."/>
            <person name="Sisk P."/>
            <person name="Stolte C."/>
            <person name="Sykes S."/>
            <person name="White J."/>
            <person name="Yandava C."/>
            <person name="Burger G."/>
            <person name="Gray M.W."/>
            <person name="Holland P.W.H."/>
            <person name="King N."/>
            <person name="Lang F.B.F."/>
            <person name="Roger A.J."/>
            <person name="Ruiz-Trillo I."/>
            <person name="Haas B."/>
            <person name="Nusbaum C."/>
            <person name="Birren B."/>
        </authorList>
    </citation>
    <scope>NUCLEOTIDE SEQUENCE [LARGE SCALE GENOMIC DNA]</scope>
    <source>
        <strain evidence="7 8">JP610</strain>
    </source>
</reference>
<name>A0A0L0FUB5_9EUKA</name>
<dbReference type="eggNOG" id="KOG3039">
    <property type="taxonomic scope" value="Eukaryota"/>
</dbReference>